<protein>
    <submittedName>
        <fullName evidence="1">Uncharacterized protein</fullName>
    </submittedName>
</protein>
<evidence type="ECO:0000313" key="2">
    <source>
        <dbReference type="Proteomes" id="UP000249890"/>
    </source>
</evidence>
<name>A0A2Z2KQW3_9BACL</name>
<gene>
    <name evidence="1" type="ORF">B9T62_33095</name>
</gene>
<proteinExistence type="predicted"/>
<organism evidence="1 2">
    <name type="scientific">Paenibacillus donghaensis</name>
    <dbReference type="NCBI Taxonomy" id="414771"/>
    <lineage>
        <taxon>Bacteria</taxon>
        <taxon>Bacillati</taxon>
        <taxon>Bacillota</taxon>
        <taxon>Bacilli</taxon>
        <taxon>Bacillales</taxon>
        <taxon>Paenibacillaceae</taxon>
        <taxon>Paenibacillus</taxon>
    </lineage>
</organism>
<sequence>MPTILDSLYHGSLFPNEKVIPKDPNYRPINRQITESLEAWKLRLSDGDFEELESLLELYSQVQGMEMATSFTYGFKVGAAMMIEILSDPE</sequence>
<dbReference type="KEGG" id="pdh:B9T62_33095"/>
<dbReference type="AlphaFoldDB" id="A0A2Z2KQW3"/>
<evidence type="ECO:0000313" key="1">
    <source>
        <dbReference type="EMBL" id="ASA25149.1"/>
    </source>
</evidence>
<dbReference type="OrthoDB" id="9795830at2"/>
<dbReference type="InterPro" id="IPR049215">
    <property type="entry name" value="DUF6809"/>
</dbReference>
<accession>A0A2Z2KQW3</accession>
<dbReference type="Pfam" id="PF20648">
    <property type="entry name" value="DUF6809"/>
    <property type="match status" value="1"/>
</dbReference>
<dbReference type="EMBL" id="CP021780">
    <property type="protein sequence ID" value="ASA25149.1"/>
    <property type="molecule type" value="Genomic_DNA"/>
</dbReference>
<dbReference type="Proteomes" id="UP000249890">
    <property type="component" value="Chromosome"/>
</dbReference>
<reference evidence="1 2" key="1">
    <citation type="submission" date="2017-06" db="EMBL/GenBank/DDBJ databases">
        <title>Complete genome sequence of Paenibacillus donghaensis KCTC 13049T isolated from East Sea sediment, South Korea.</title>
        <authorList>
            <person name="Jung B.K."/>
            <person name="Hong S.-J."/>
            <person name="Shin J.-H."/>
        </authorList>
    </citation>
    <scope>NUCLEOTIDE SEQUENCE [LARGE SCALE GENOMIC DNA]</scope>
    <source>
        <strain evidence="1 2">KCTC 13049</strain>
    </source>
</reference>
<keyword evidence="2" id="KW-1185">Reference proteome</keyword>
<dbReference type="RefSeq" id="WP_087919114.1">
    <property type="nucleotide sequence ID" value="NZ_CP021780.1"/>
</dbReference>